<dbReference type="InterPro" id="IPR025857">
    <property type="entry name" value="MacB_PCD"/>
</dbReference>
<dbReference type="InterPro" id="IPR003838">
    <property type="entry name" value="ABC3_permease_C"/>
</dbReference>
<dbReference type="PANTHER" id="PTHR30572">
    <property type="entry name" value="MEMBRANE COMPONENT OF TRANSPORTER-RELATED"/>
    <property type="match status" value="1"/>
</dbReference>
<feature type="domain" description="ABC3 transporter permease C-terminal" evidence="8">
    <location>
        <begin position="284"/>
        <end position="397"/>
    </location>
</feature>
<reference evidence="10" key="1">
    <citation type="submission" date="2019-08" db="EMBL/GenBank/DDBJ databases">
        <authorList>
            <person name="Kucharzyk K."/>
            <person name="Murdoch R.W."/>
            <person name="Higgins S."/>
            <person name="Loffler F."/>
        </authorList>
    </citation>
    <scope>NUCLEOTIDE SEQUENCE</scope>
</reference>
<comment type="subcellular location">
    <subcellularLocation>
        <location evidence="1">Cell membrane</location>
        <topology evidence="1">Multi-pass membrane protein</topology>
    </subcellularLocation>
</comment>
<comment type="caution">
    <text evidence="10">The sequence shown here is derived from an EMBL/GenBank/DDBJ whole genome shotgun (WGS) entry which is preliminary data.</text>
</comment>
<feature type="transmembrane region" description="Helical" evidence="7">
    <location>
        <begin position="416"/>
        <end position="435"/>
    </location>
</feature>
<evidence type="ECO:0000313" key="10">
    <source>
        <dbReference type="EMBL" id="MPM24683.1"/>
    </source>
</evidence>
<feature type="transmembrane region" description="Helical" evidence="7">
    <location>
        <begin position="679"/>
        <end position="699"/>
    </location>
</feature>
<keyword evidence="4 7" id="KW-1133">Transmembrane helix</keyword>
<evidence type="ECO:0000256" key="4">
    <source>
        <dbReference type="ARBA" id="ARBA00022989"/>
    </source>
</evidence>
<feature type="domain" description="MacB-like periplasmic core" evidence="9">
    <location>
        <begin position="424"/>
        <end position="639"/>
    </location>
</feature>
<feature type="transmembrane region" description="Helical" evidence="7">
    <location>
        <begin position="21"/>
        <end position="43"/>
    </location>
</feature>
<keyword evidence="2" id="KW-1003">Cell membrane</keyword>
<sequence length="802" mass="88965">MNLFHLAIRKLFRKGEHTATRIISLASGLAFGLILLAEVFYYYSFDSFYPDAGRLYVVNENFNPDKQSEKLRAHNRVSGGIGPGLKTEVAGVETATRMTSIGTLVFFSEDNQSYQGEFVLADEYLHDLMPRPMLVGGTAAEILRSPMMCMVSSTIAEKMGGNVMGKIIEMKDFPGKKLTIGGVFEKFPENSNFTFDVALSMPSIGNFMWDGSENWLGNDRYYTVVKLEKGVSPESLAPAVRAMQEKHQNIADLEAKGLVLKYTFEPIREIYTNQVKDMVFILSAIALIVLFVSVMNYMLLTVSTLVSRAKTSAIYKCYGAEKRNLQGMIFAESTLIFAISLAVAFGFVLMLKPIIEVQVGHDLDATLNVYVIIPILLVLSVLIVIIGYFPGRVFAQMPVAAAFRTYRQRNTQWKKALLAVQFTGAALILAMLFVVNIQYNKVKNANHGYAVENVYFGSVSGMDPHKIQTVLNQLTALPEVEDAGLGFDIPIYGASGNNILSPEGDRELFNVNDFYYIDETYFSILEIPVTSGQAFREGKSSPGDVLISQKAADLLVLNNGWNDGVVGRDISITEHNNSFPASRISGIFPDVVVGSFTDKNLRPSVFFYLPRERFIEMFEKNPSYVFQILIKTRPGDHPNVIQKFTGIFNSAIPRGEAEIKSLAAVQENAYQAQKGFRNAIYAGCLVVLLVTVMGLLGYLNDEIARFRKSLAIRKINGATVSDIVRIFVISVGKLAVPCVVIGLVGAWYLAMKWMQNFTQQTTLHWWIFVVAGIGILALTGVVAVINSLRVAMQNPVKSLKYE</sequence>
<feature type="transmembrane region" description="Helical" evidence="7">
    <location>
        <begin position="327"/>
        <end position="351"/>
    </location>
</feature>
<feature type="domain" description="ABC3 transporter permease C-terminal" evidence="8">
    <location>
        <begin position="685"/>
        <end position="795"/>
    </location>
</feature>
<evidence type="ECO:0000256" key="2">
    <source>
        <dbReference type="ARBA" id="ARBA00022475"/>
    </source>
</evidence>
<protein>
    <submittedName>
        <fullName evidence="10">Uncharacterized protein</fullName>
    </submittedName>
</protein>
<name>A0A644YDU2_9ZZZZ</name>
<organism evidence="10">
    <name type="scientific">bioreactor metagenome</name>
    <dbReference type="NCBI Taxonomy" id="1076179"/>
    <lineage>
        <taxon>unclassified sequences</taxon>
        <taxon>metagenomes</taxon>
        <taxon>ecological metagenomes</taxon>
    </lineage>
</organism>
<dbReference type="InterPro" id="IPR050250">
    <property type="entry name" value="Macrolide_Exporter_MacB"/>
</dbReference>
<evidence type="ECO:0000256" key="5">
    <source>
        <dbReference type="ARBA" id="ARBA00023136"/>
    </source>
</evidence>
<dbReference type="GO" id="GO:0022857">
    <property type="term" value="F:transmembrane transporter activity"/>
    <property type="evidence" value="ECO:0007669"/>
    <property type="project" value="TreeGrafter"/>
</dbReference>
<dbReference type="EMBL" id="VSSQ01004319">
    <property type="protein sequence ID" value="MPM24683.1"/>
    <property type="molecule type" value="Genomic_DNA"/>
</dbReference>
<feature type="transmembrane region" description="Helical" evidence="7">
    <location>
        <begin position="371"/>
        <end position="395"/>
    </location>
</feature>
<dbReference type="Pfam" id="PF12704">
    <property type="entry name" value="MacB_PCD"/>
    <property type="match status" value="2"/>
</dbReference>
<evidence type="ECO:0000256" key="6">
    <source>
        <dbReference type="ARBA" id="ARBA00038076"/>
    </source>
</evidence>
<feature type="domain" description="MacB-like periplasmic core" evidence="9">
    <location>
        <begin position="48"/>
        <end position="242"/>
    </location>
</feature>
<dbReference type="PANTHER" id="PTHR30572:SF4">
    <property type="entry name" value="ABC TRANSPORTER PERMEASE YTRF"/>
    <property type="match status" value="1"/>
</dbReference>
<evidence type="ECO:0000256" key="3">
    <source>
        <dbReference type="ARBA" id="ARBA00022692"/>
    </source>
</evidence>
<comment type="similarity">
    <text evidence="6">Belongs to the ABC-4 integral membrane protein family.</text>
</comment>
<feature type="transmembrane region" description="Helical" evidence="7">
    <location>
        <begin position="723"/>
        <end position="751"/>
    </location>
</feature>
<evidence type="ECO:0000256" key="1">
    <source>
        <dbReference type="ARBA" id="ARBA00004651"/>
    </source>
</evidence>
<accession>A0A644YDU2</accession>
<feature type="transmembrane region" description="Helical" evidence="7">
    <location>
        <begin position="278"/>
        <end position="306"/>
    </location>
</feature>
<proteinExistence type="inferred from homology"/>
<dbReference type="Pfam" id="PF02687">
    <property type="entry name" value="FtsX"/>
    <property type="match status" value="2"/>
</dbReference>
<evidence type="ECO:0000256" key="7">
    <source>
        <dbReference type="SAM" id="Phobius"/>
    </source>
</evidence>
<keyword evidence="5 7" id="KW-0472">Membrane</keyword>
<evidence type="ECO:0000259" key="9">
    <source>
        <dbReference type="Pfam" id="PF12704"/>
    </source>
</evidence>
<evidence type="ECO:0000259" key="8">
    <source>
        <dbReference type="Pfam" id="PF02687"/>
    </source>
</evidence>
<gene>
    <name evidence="10" type="ORF">SDC9_71167</name>
</gene>
<keyword evidence="3 7" id="KW-0812">Transmembrane</keyword>
<dbReference type="GO" id="GO:0005886">
    <property type="term" value="C:plasma membrane"/>
    <property type="evidence" value="ECO:0007669"/>
    <property type="project" value="UniProtKB-SubCell"/>
</dbReference>
<feature type="transmembrane region" description="Helical" evidence="7">
    <location>
        <begin position="763"/>
        <end position="785"/>
    </location>
</feature>
<dbReference type="AlphaFoldDB" id="A0A644YDU2"/>